<protein>
    <recommendedName>
        <fullName evidence="4">Histone transcription regulator 3 homolog</fullName>
    </recommendedName>
</protein>
<keyword evidence="5" id="KW-0539">Nucleus</keyword>
<accession>A0A8E2ESV0</accession>
<dbReference type="InterPro" id="IPR033053">
    <property type="entry name" value="Hir3/CABIN1"/>
</dbReference>
<dbReference type="PANTHER" id="PTHR15502:SF7">
    <property type="entry name" value="CALCINEURIN-BINDING PROTEIN CABIN-1"/>
    <property type="match status" value="1"/>
</dbReference>
<evidence type="ECO:0000256" key="3">
    <source>
        <dbReference type="ARBA" id="ARBA00007335"/>
    </source>
</evidence>
<feature type="compositionally biased region" description="Acidic residues" evidence="6">
    <location>
        <begin position="1917"/>
        <end position="1931"/>
    </location>
</feature>
<feature type="region of interest" description="Disordered" evidence="6">
    <location>
        <begin position="500"/>
        <end position="519"/>
    </location>
</feature>
<evidence type="ECO:0000256" key="2">
    <source>
        <dbReference type="ARBA" id="ARBA00004123"/>
    </source>
</evidence>
<feature type="compositionally biased region" description="Basic and acidic residues" evidence="6">
    <location>
        <begin position="1808"/>
        <end position="1819"/>
    </location>
</feature>
<dbReference type="GO" id="GO:0000417">
    <property type="term" value="C:HIR complex"/>
    <property type="evidence" value="ECO:0007669"/>
    <property type="project" value="TreeGrafter"/>
</dbReference>
<comment type="subcellular location">
    <subcellularLocation>
        <location evidence="2">Nucleus</location>
    </subcellularLocation>
</comment>
<feature type="compositionally biased region" description="Polar residues" evidence="6">
    <location>
        <begin position="503"/>
        <end position="515"/>
    </location>
</feature>
<feature type="compositionally biased region" description="Basic and acidic residues" evidence="6">
    <location>
        <begin position="1827"/>
        <end position="1836"/>
    </location>
</feature>
<feature type="region of interest" description="Disordered" evidence="6">
    <location>
        <begin position="325"/>
        <end position="445"/>
    </location>
</feature>
<proteinExistence type="inferred from homology"/>
<dbReference type="PANTHER" id="PTHR15502">
    <property type="entry name" value="CALCINEURIN-BINDING PROTEIN CABIN 1-RELATED"/>
    <property type="match status" value="1"/>
</dbReference>
<feature type="compositionally biased region" description="Pro residues" evidence="6">
    <location>
        <begin position="1735"/>
        <end position="1750"/>
    </location>
</feature>
<gene>
    <name evidence="7" type="ORF">AOQ84DRAFT_392036</name>
</gene>
<organism evidence="7 8">
    <name type="scientific">Glonium stellatum</name>
    <dbReference type="NCBI Taxonomy" id="574774"/>
    <lineage>
        <taxon>Eukaryota</taxon>
        <taxon>Fungi</taxon>
        <taxon>Dikarya</taxon>
        <taxon>Ascomycota</taxon>
        <taxon>Pezizomycotina</taxon>
        <taxon>Dothideomycetes</taxon>
        <taxon>Pleosporomycetidae</taxon>
        <taxon>Gloniales</taxon>
        <taxon>Gloniaceae</taxon>
        <taxon>Glonium</taxon>
    </lineage>
</organism>
<reference evidence="7 8" key="1">
    <citation type="journal article" date="2016" name="Nat. Commun.">
        <title>Ectomycorrhizal ecology is imprinted in the genome of the dominant symbiotic fungus Cenococcum geophilum.</title>
        <authorList>
            <consortium name="DOE Joint Genome Institute"/>
            <person name="Peter M."/>
            <person name="Kohler A."/>
            <person name="Ohm R.A."/>
            <person name="Kuo A."/>
            <person name="Krutzmann J."/>
            <person name="Morin E."/>
            <person name="Arend M."/>
            <person name="Barry K.W."/>
            <person name="Binder M."/>
            <person name="Choi C."/>
            <person name="Clum A."/>
            <person name="Copeland A."/>
            <person name="Grisel N."/>
            <person name="Haridas S."/>
            <person name="Kipfer T."/>
            <person name="LaButti K."/>
            <person name="Lindquist E."/>
            <person name="Lipzen A."/>
            <person name="Maire R."/>
            <person name="Meier B."/>
            <person name="Mihaltcheva S."/>
            <person name="Molinier V."/>
            <person name="Murat C."/>
            <person name="Poggeler S."/>
            <person name="Quandt C.A."/>
            <person name="Sperisen C."/>
            <person name="Tritt A."/>
            <person name="Tisserant E."/>
            <person name="Crous P.W."/>
            <person name="Henrissat B."/>
            <person name="Nehls U."/>
            <person name="Egli S."/>
            <person name="Spatafora J.W."/>
            <person name="Grigoriev I.V."/>
            <person name="Martin F.M."/>
        </authorList>
    </citation>
    <scope>NUCLEOTIDE SEQUENCE [LARGE SCALE GENOMIC DNA]</scope>
    <source>
        <strain evidence="7 8">CBS 207.34</strain>
    </source>
</reference>
<feature type="compositionally biased region" description="Low complexity" evidence="6">
    <location>
        <begin position="1837"/>
        <end position="1849"/>
    </location>
</feature>
<dbReference type="EMBL" id="KV750692">
    <property type="protein sequence ID" value="OCL03733.1"/>
    <property type="molecule type" value="Genomic_DNA"/>
</dbReference>
<feature type="region of interest" description="Disordered" evidence="6">
    <location>
        <begin position="849"/>
        <end position="884"/>
    </location>
</feature>
<dbReference type="GO" id="GO:0031491">
    <property type="term" value="F:nucleosome binding"/>
    <property type="evidence" value="ECO:0007669"/>
    <property type="project" value="TreeGrafter"/>
</dbReference>
<feature type="compositionally biased region" description="Polar residues" evidence="6">
    <location>
        <begin position="1901"/>
        <end position="1910"/>
    </location>
</feature>
<name>A0A8E2ESV0_9PEZI</name>
<dbReference type="OrthoDB" id="77564at2759"/>
<evidence type="ECO:0000313" key="8">
    <source>
        <dbReference type="Proteomes" id="UP000250140"/>
    </source>
</evidence>
<feature type="compositionally biased region" description="Polar residues" evidence="6">
    <location>
        <begin position="851"/>
        <end position="864"/>
    </location>
</feature>
<feature type="region of interest" description="Disordered" evidence="6">
    <location>
        <begin position="1806"/>
        <end position="1978"/>
    </location>
</feature>
<dbReference type="Proteomes" id="UP000250140">
    <property type="component" value="Unassembled WGS sequence"/>
</dbReference>
<feature type="region of interest" description="Disordered" evidence="6">
    <location>
        <begin position="1734"/>
        <end position="1782"/>
    </location>
</feature>
<comment type="function">
    <text evidence="1">Has a role in a nucleosome assembly pathway that is required for the integrity of heterochromatin and proper chromosome segregation.</text>
</comment>
<sequence length="1978" mass="221310">MSAFKALNVESDNESEDEIDDTKEIQIEEALKLYQTALKYHSEGPQSYDKAAEAYTKLFESEIFKYTESLSEYTRHELYGDNLEYDNILQDDFVPGPTQLAAAADNAPNTLPQILHLSYKNHGQFMLEVMRYRLEHHEAPIQEQGNLIAPPHINAAMPLRYFAEALDKDDADLDLWSRTSSVAALVGSSRITRYCLEAVLDGDDEGLDSILRLPGLEEGFAGQQLRELVEKLQDDLSLMQAPLSSLQRKKLSTALKRRLNPYSFAPLPSEVSKEGTSDPLIGRPPTRFYLNPSKRDWAKVGEVIIHRVMTESRYDLGPGPGVGINLRLDADGDNDDIESQDTPPKETSEPIQSVTDTLSQSQQPDQATDTQVATVSTEATEDVPMQDAEAEAELVDKKSEDEPPAPAESTPAQSRKRSTDSAGLAETAEGGRVRSKRIRARGSVVEGTSGTETTVLDLAKQMEDQLSTFAFADQCLFEIVNDLLAKLDVKGLRSSKELRDALTDTQSESPNSPSEGPTKAARDLFTAIQTNGSKAATVLLSSETVDLGGISREAGLNAFLGYAKSGISQACTKPILGGEGLSKFAQKINSQWLSIEEVAYTWLECLLLPGSSPTSKKGGQSSYIHYRWPEELKRHVVQVIVNLDDYIFRHLQDRASDIDSKVLKARTVGKACKMNDLELGLIEMIQTLFELHLDIYSLIRHPNSGVDSSTQTIQRDRLERWAAMSRDVLQLRSSIDSDADLDELALRHIWASAFYMGVCETIAQGHIISCMEDLKVIFKSRGEPTIEVQNNAVMPELSIAAADRELARISMKDFFMRVFNHDEKDPVAVIESLEPILEPLDHIQLEAAPSCNGNDQLQPGSPSTLDDEYSGAPSESSKSAKPSPFQEMKKFLDTANVSLRLSLWQRLREAYEAIEYPPKVVSCYLRSIETLVKEFSAATYEEAQESDRQNMLVTRIRIIDELLIKVLQMTKGDPKAFECVDYEHLQSSMSAVAEFLQIMSAVNVYEDMLRVGQLPPPTYEGCPNGTYLIVVNRLHDMHLRAWMLQYHLLKEGIEQNAEAFPTPAEDRFEFLRHVHYATGIRYYCHSAGRAFLRLMKDELIQLTDVNDPNTRDTEFAQVLYDLYGLKTFTNMLDCMEYGSTNEVLDKKTASQLLSFIMSQAQKINIKDLPKTELKITIDKVHGALGRPKANDDMALNRKVLTSFFKSPINPIALYRCLEGIGTLSTKYISPKRAIAASKGWYFLMGNIALNKFRSQKRVVPGPTEDINFAAAFFMQDLEYTMDRWETWYRLAQANDSQLEEAVSWTAEKLNSNSLEILHFQRCAIHCFTMAVACAVRDADSSPQTAAKVSDMYTDFGNRIYSSSRQPFNMQAFSLRETEQKYFSGQTVYQGAPFVPLRHYTAWKLASVLFKRAVAGKPDKWWNHYMLGKCLWKMHRADEATRGSSKRPDYQEVVEAFVHAIEVLPEKKDNRREPILEPHYKLVSIVHKLVLHREIEPETGSGILQNTPYSKNIPICTDLDEWEKYILQVLKALRSADKSGWHHRMTARAAHVVYDESSEEIYAAMGAKQELSQQIFTKTMAIQVWKPENERPGRHFVYTTRYTRFFVKLLVQTGDRPNLEALAKRVRKKPHEFFEHGKLWQELCLAYLKLLRRVGKIPEGHEDAVFKSLNHEEFTARSVRLEQWCQQPTTQNPILDVLRDVIELKRLNNGLMKSLLIDDLIGDAYAMLYAQIGPSLDPPTPASQLPQPPQPQQQQQQQQQPTPLTSNAQGPTSQPPPNMMSLTSLMNTQVDGATEAPQRDYFTQMMSHENPRVPHTDPTTRPRAKGVGRRELQRKAEAAVTKPAAPAIPIRSPPTGVNPQVMIPTRPLAERPPSTDSTPAGGAAGGQLLAPNGPTALALAAASSNVESSAPGSMHDSADDESELSELDDVQDEVVVRPMFPNLNKTDAGQGGNSTVGSSAATPEPGLPGERREGGVILD</sequence>
<feature type="compositionally biased region" description="Polar residues" evidence="6">
    <location>
        <begin position="349"/>
        <end position="378"/>
    </location>
</feature>
<feature type="compositionally biased region" description="Low complexity" evidence="6">
    <location>
        <begin position="1751"/>
        <end position="1765"/>
    </location>
</feature>
<evidence type="ECO:0000256" key="1">
    <source>
        <dbReference type="ARBA" id="ARBA00002687"/>
    </source>
</evidence>
<evidence type="ECO:0000256" key="4">
    <source>
        <dbReference type="ARBA" id="ARBA00014848"/>
    </source>
</evidence>
<dbReference type="GO" id="GO:0006325">
    <property type="term" value="P:chromatin organization"/>
    <property type="evidence" value="ECO:0007669"/>
    <property type="project" value="InterPro"/>
</dbReference>
<evidence type="ECO:0000256" key="5">
    <source>
        <dbReference type="ARBA" id="ARBA00023242"/>
    </source>
</evidence>
<dbReference type="GO" id="GO:0005634">
    <property type="term" value="C:nucleus"/>
    <property type="evidence" value="ECO:0007669"/>
    <property type="project" value="UniProtKB-SubCell"/>
</dbReference>
<feature type="compositionally biased region" description="Low complexity" evidence="6">
    <location>
        <begin position="870"/>
        <end position="884"/>
    </location>
</feature>
<feature type="compositionally biased region" description="Basic and acidic residues" evidence="6">
    <location>
        <begin position="1968"/>
        <end position="1978"/>
    </location>
</feature>
<keyword evidence="8" id="KW-1185">Reference proteome</keyword>
<evidence type="ECO:0000313" key="7">
    <source>
        <dbReference type="EMBL" id="OCL03733.1"/>
    </source>
</evidence>
<comment type="similarity">
    <text evidence="3">Belongs to the HIR3 family.</text>
</comment>
<evidence type="ECO:0000256" key="6">
    <source>
        <dbReference type="SAM" id="MobiDB-lite"/>
    </source>
</evidence>